<dbReference type="EMBL" id="BMAU01021315">
    <property type="protein sequence ID" value="GFY12593.1"/>
    <property type="molecule type" value="Genomic_DNA"/>
</dbReference>
<evidence type="ECO:0000313" key="1">
    <source>
        <dbReference type="EMBL" id="GFY12593.1"/>
    </source>
</evidence>
<sequence>MNGGHEQRNGTTLCLLTNLISACSIRMVGFEFGDTVLNCCNMHRLIGPAPGIMFCGGIGFHCHTLQVRISGTLNSQRYISEVLEPIIIS</sequence>
<comment type="caution">
    <text evidence="1">The sequence shown here is derived from an EMBL/GenBank/DDBJ whole genome shotgun (WGS) entry which is preliminary data.</text>
</comment>
<proteinExistence type="predicted"/>
<keyword evidence="2" id="KW-1185">Reference proteome</keyword>
<dbReference type="AlphaFoldDB" id="A0A8X6VLQ1"/>
<name>A0A8X6VLQ1_TRICX</name>
<protein>
    <submittedName>
        <fullName evidence="1">Uncharacterized protein</fullName>
    </submittedName>
</protein>
<reference evidence="1" key="1">
    <citation type="submission" date="2020-08" db="EMBL/GenBank/DDBJ databases">
        <title>Multicomponent nature underlies the extraordinary mechanical properties of spider dragline silk.</title>
        <authorList>
            <person name="Kono N."/>
            <person name="Nakamura H."/>
            <person name="Mori M."/>
            <person name="Yoshida Y."/>
            <person name="Ohtoshi R."/>
            <person name="Malay A.D."/>
            <person name="Moran D.A.P."/>
            <person name="Tomita M."/>
            <person name="Numata K."/>
            <person name="Arakawa K."/>
        </authorList>
    </citation>
    <scope>NUCLEOTIDE SEQUENCE</scope>
</reference>
<accession>A0A8X6VLQ1</accession>
<gene>
    <name evidence="1" type="ORF">TNCV_2447841</name>
</gene>
<evidence type="ECO:0000313" key="2">
    <source>
        <dbReference type="Proteomes" id="UP000887159"/>
    </source>
</evidence>
<organism evidence="1 2">
    <name type="scientific">Trichonephila clavipes</name>
    <name type="common">Golden silk orbweaver</name>
    <name type="synonym">Nephila clavipes</name>
    <dbReference type="NCBI Taxonomy" id="2585209"/>
    <lineage>
        <taxon>Eukaryota</taxon>
        <taxon>Metazoa</taxon>
        <taxon>Ecdysozoa</taxon>
        <taxon>Arthropoda</taxon>
        <taxon>Chelicerata</taxon>
        <taxon>Arachnida</taxon>
        <taxon>Araneae</taxon>
        <taxon>Araneomorphae</taxon>
        <taxon>Entelegynae</taxon>
        <taxon>Araneoidea</taxon>
        <taxon>Nephilidae</taxon>
        <taxon>Trichonephila</taxon>
    </lineage>
</organism>
<dbReference type="Proteomes" id="UP000887159">
    <property type="component" value="Unassembled WGS sequence"/>
</dbReference>